<feature type="chain" id="PRO_5022748082" description="PE-PGRS family protein" evidence="2">
    <location>
        <begin position="40"/>
        <end position="467"/>
    </location>
</feature>
<dbReference type="RefSeq" id="WP_146560464.1">
    <property type="nucleotide sequence ID" value="NZ_VIGW01000003.1"/>
</dbReference>
<dbReference type="PROSITE" id="PS51318">
    <property type="entry name" value="TAT"/>
    <property type="match status" value="1"/>
</dbReference>
<dbReference type="InterPro" id="IPR006311">
    <property type="entry name" value="TAT_signal"/>
</dbReference>
<evidence type="ECO:0000256" key="2">
    <source>
        <dbReference type="SAM" id="SignalP"/>
    </source>
</evidence>
<comment type="caution">
    <text evidence="3">The sequence shown here is derived from an EMBL/GenBank/DDBJ whole genome shotgun (WGS) entry which is preliminary data.</text>
</comment>
<dbReference type="AlphaFoldDB" id="A0A5C5RD67"/>
<feature type="compositionally biased region" description="Low complexity" evidence="1">
    <location>
        <begin position="375"/>
        <end position="390"/>
    </location>
</feature>
<dbReference type="Proteomes" id="UP000317291">
    <property type="component" value="Unassembled WGS sequence"/>
</dbReference>
<evidence type="ECO:0000313" key="4">
    <source>
        <dbReference type="Proteomes" id="UP000317291"/>
    </source>
</evidence>
<organism evidence="3 4">
    <name type="scientific">Tsukamurella asaccharolytica</name>
    <dbReference type="NCBI Taxonomy" id="2592067"/>
    <lineage>
        <taxon>Bacteria</taxon>
        <taxon>Bacillati</taxon>
        <taxon>Actinomycetota</taxon>
        <taxon>Actinomycetes</taxon>
        <taxon>Mycobacteriales</taxon>
        <taxon>Tsukamurellaceae</taxon>
        <taxon>Tsukamurella</taxon>
    </lineage>
</organism>
<reference evidence="3 4" key="1">
    <citation type="submission" date="2019-06" db="EMBL/GenBank/DDBJ databases">
        <title>Tsukamurella conjunctivitidis sp. nov., Tsukamurella assacharolytica sp. nov. and Tsukamurella sputae sp. nov. isolated from patients with conjunctivitis, bacteraemia (lymphoma) and respiratory infection (sputum) in Hong Kong.</title>
        <authorList>
            <person name="Teng J.L.L."/>
            <person name="Lee H.H."/>
            <person name="Fong J.Y.H."/>
            <person name="Fok K.M.N."/>
            <person name="Lau S.K.P."/>
            <person name="Woo P.C.Y."/>
        </authorList>
    </citation>
    <scope>NUCLEOTIDE SEQUENCE [LARGE SCALE GENOMIC DNA]</scope>
    <source>
        <strain evidence="3 4">HKU71</strain>
    </source>
</reference>
<gene>
    <name evidence="3" type="ORF">FK529_08090</name>
</gene>
<feature type="signal peptide" evidence="2">
    <location>
        <begin position="1"/>
        <end position="39"/>
    </location>
</feature>
<accession>A0A5C5RD67</accession>
<evidence type="ECO:0000313" key="3">
    <source>
        <dbReference type="EMBL" id="TWS20085.1"/>
    </source>
</evidence>
<evidence type="ECO:0000256" key="1">
    <source>
        <dbReference type="SAM" id="MobiDB-lite"/>
    </source>
</evidence>
<keyword evidence="4" id="KW-1185">Reference proteome</keyword>
<protein>
    <recommendedName>
        <fullName evidence="5">PE-PGRS family protein</fullName>
    </recommendedName>
</protein>
<proteinExistence type="predicted"/>
<keyword evidence="2" id="KW-0732">Signal</keyword>
<dbReference type="EMBL" id="VIGW01000003">
    <property type="protein sequence ID" value="TWS20085.1"/>
    <property type="molecule type" value="Genomic_DNA"/>
</dbReference>
<dbReference type="OrthoDB" id="4774244at2"/>
<evidence type="ECO:0008006" key="5">
    <source>
        <dbReference type="Google" id="ProtNLM"/>
    </source>
</evidence>
<name>A0A5C5RD67_9ACTN</name>
<feature type="region of interest" description="Disordered" evidence="1">
    <location>
        <begin position="350"/>
        <end position="467"/>
    </location>
</feature>
<feature type="compositionally biased region" description="Polar residues" evidence="1">
    <location>
        <begin position="412"/>
        <end position="426"/>
    </location>
</feature>
<sequence length="467" mass="44323">MSSYVPKHAKKTVRRSAVATTAVAAAAALTVATPATANAAATTPTGNPQVDAILAAAPLLPGAVPIAVIPQVAPVVNQGVAAWNKIPVISGLFPVSNTVSPIAGVTPLAPGWVGFGLSDTFSVGAPLGLGGLSSSTYGVIGTSAAGVGSIGGNNTTLYGPLGSALGISTSLSATTANGLTTWTPSLGLNATAPLGLGGATATIVPVTVTYGPNTFLVGLPVINLGLTTPLGGGTLGLNLGQIGFQNGQFVLVTPSLNGSVTTPLGGGNLNVTPGTVKVGTGGLEAVGPDATFGATVLGQNVVNGTIDGGKATVTPTKVDIDGPNGTITAGPTGAQVKATADAGNVLVTPTKVQANGPSGGVDVTTPVGSGGGSATTGSVNVENGVGTVTGPTAEAHASTPAGTVKAEGSTGSGTVDTNKGTASVTGPSGGVETKTAAGDHGVKADTGSAEVSSDGVSVKDTPSVDAH</sequence>